<dbReference type="OrthoDB" id="4773470at2"/>
<evidence type="ECO:0000313" key="2">
    <source>
        <dbReference type="EMBL" id="REH55352.1"/>
    </source>
</evidence>
<dbReference type="EMBL" id="QUNO01000001">
    <property type="protein sequence ID" value="REH55352.1"/>
    <property type="molecule type" value="Genomic_DNA"/>
</dbReference>
<dbReference type="Proteomes" id="UP000256269">
    <property type="component" value="Unassembled WGS sequence"/>
</dbReference>
<dbReference type="AlphaFoldDB" id="A0A3E0I9E3"/>
<proteinExistence type="predicted"/>
<dbReference type="RefSeq" id="WP_116172289.1">
    <property type="nucleotide sequence ID" value="NZ_CP144375.1"/>
</dbReference>
<keyword evidence="3" id="KW-1185">Reference proteome</keyword>
<keyword evidence="1" id="KW-1133">Transmembrane helix</keyword>
<reference evidence="2 3" key="1">
    <citation type="submission" date="2018-08" db="EMBL/GenBank/DDBJ databases">
        <title>Genomic Encyclopedia of Archaeal and Bacterial Type Strains, Phase II (KMG-II): from individual species to whole genera.</title>
        <authorList>
            <person name="Goeker M."/>
        </authorList>
    </citation>
    <scope>NUCLEOTIDE SEQUENCE [LARGE SCALE GENOMIC DNA]</scope>
    <source>
        <strain evidence="2 3">DSM 45791</strain>
    </source>
</reference>
<keyword evidence="1" id="KW-0812">Transmembrane</keyword>
<comment type="caution">
    <text evidence="2">The sequence shown here is derived from an EMBL/GenBank/DDBJ whole genome shotgun (WGS) entry which is preliminary data.</text>
</comment>
<name>A0A3E0I9E3_9PSEU</name>
<accession>A0A3E0I9E3</accession>
<feature type="transmembrane region" description="Helical" evidence="1">
    <location>
        <begin position="12"/>
        <end position="31"/>
    </location>
</feature>
<evidence type="ECO:0000313" key="3">
    <source>
        <dbReference type="Proteomes" id="UP000256269"/>
    </source>
</evidence>
<dbReference type="Pfam" id="PF11292">
    <property type="entry name" value="DUF3093"/>
    <property type="match status" value="1"/>
</dbReference>
<gene>
    <name evidence="2" type="ORF">BCF44_101372</name>
</gene>
<protein>
    <recommendedName>
        <fullName evidence="4">DUF3093 family protein</fullName>
    </recommendedName>
</protein>
<evidence type="ECO:0008006" key="4">
    <source>
        <dbReference type="Google" id="ProtNLM"/>
    </source>
</evidence>
<organism evidence="2 3">
    <name type="scientific">Kutzneria buriramensis</name>
    <dbReference type="NCBI Taxonomy" id="1045776"/>
    <lineage>
        <taxon>Bacteria</taxon>
        <taxon>Bacillati</taxon>
        <taxon>Actinomycetota</taxon>
        <taxon>Actinomycetes</taxon>
        <taxon>Pseudonocardiales</taxon>
        <taxon>Pseudonocardiaceae</taxon>
        <taxon>Kutzneria</taxon>
    </lineage>
</organism>
<feature type="transmembrane region" description="Helical" evidence="1">
    <location>
        <begin position="37"/>
        <end position="57"/>
    </location>
</feature>
<keyword evidence="1" id="KW-0472">Membrane</keyword>
<sequence length="140" mass="14914">MTVRYAEPGSSFWPVLWAPGFALLGAGVEALSGSVHWLGWTLAALVLAGVWALWVAARRRLRSVCLTDDTLRLGEEELPVTSIAAVEEDEPEAAKVLGGGWTTPKGTGAVPLRLRDGGVVLAWARRPDDLRAALSSLLEA</sequence>
<dbReference type="InterPro" id="IPR021443">
    <property type="entry name" value="DUF3093"/>
</dbReference>
<evidence type="ECO:0000256" key="1">
    <source>
        <dbReference type="SAM" id="Phobius"/>
    </source>
</evidence>